<reference evidence="1" key="1">
    <citation type="journal article" date="2023" name="Int. J. Mol. Sci.">
        <title>Metagenomics Revealed a New Genus 'Candidatus Thiocaldithrix dubininis' gen. nov., sp. nov. and a New Species 'Candidatus Thiothrix putei' sp. nov. in the Family Thiotrichaceae, Some Members of Which Have Traits of Both Na+- and H+-Motive Energetics.</title>
        <authorList>
            <person name="Ravin N.V."/>
            <person name="Muntyan M.S."/>
            <person name="Smolyakov D.D."/>
            <person name="Rudenko T.S."/>
            <person name="Beletsky A.V."/>
            <person name="Mardanov A.V."/>
            <person name="Grabovich M.Y."/>
        </authorList>
    </citation>
    <scope>NUCLEOTIDE SEQUENCE</scope>
    <source>
        <strain evidence="1">GKL-01</strain>
    </source>
</reference>
<protein>
    <submittedName>
        <fullName evidence="1">Uncharacterized protein</fullName>
    </submittedName>
</protein>
<proteinExistence type="predicted"/>
<name>A0AA95H4D2_9GAMM</name>
<dbReference type="Proteomes" id="UP001300672">
    <property type="component" value="Chromosome"/>
</dbReference>
<gene>
    <name evidence="1" type="ORF">QJT80_14745</name>
</gene>
<accession>A0AA95H4D2</accession>
<reference evidence="1" key="2">
    <citation type="submission" date="2023-04" db="EMBL/GenBank/DDBJ databases">
        <authorList>
            <person name="Beletskiy A.V."/>
            <person name="Mardanov A.V."/>
            <person name="Ravin N.V."/>
        </authorList>
    </citation>
    <scope>NUCLEOTIDE SEQUENCE</scope>
    <source>
        <strain evidence="1">GKL-01</strain>
    </source>
</reference>
<dbReference type="EMBL" id="CP124755">
    <property type="protein sequence ID" value="WGZ90732.1"/>
    <property type="molecule type" value="Genomic_DNA"/>
</dbReference>
<dbReference type="AlphaFoldDB" id="A0AA95H4D2"/>
<organism evidence="1">
    <name type="scientific">Candidatus Thiocaldithrix dubininis</name>
    <dbReference type="NCBI Taxonomy" id="3080823"/>
    <lineage>
        <taxon>Bacteria</taxon>
        <taxon>Pseudomonadati</taxon>
        <taxon>Pseudomonadota</taxon>
        <taxon>Gammaproteobacteria</taxon>
        <taxon>Thiotrichales</taxon>
        <taxon>Thiotrichaceae</taxon>
        <taxon>Candidatus Thiocaldithrix</taxon>
    </lineage>
</organism>
<sequence length="84" mass="9519">MRLIDTVLHSADSSIYALHLTEKPNTSHHQQARLQSLALEIQALDRLYTLAGMAMDAKTAAKRQAYYEEYERLKQAVSSTCSYT</sequence>
<dbReference type="KEGG" id="tdu:QJT80_14745"/>
<evidence type="ECO:0000313" key="1">
    <source>
        <dbReference type="EMBL" id="WGZ90732.1"/>
    </source>
</evidence>